<protein>
    <recommendedName>
        <fullName evidence="4">DUF5667 domain-containing protein</fullName>
    </recommendedName>
</protein>
<comment type="caution">
    <text evidence="2">The sequence shown here is derived from an EMBL/GenBank/DDBJ whole genome shotgun (WGS) entry which is preliminary data.</text>
</comment>
<evidence type="ECO:0000313" key="3">
    <source>
        <dbReference type="Proteomes" id="UP000228906"/>
    </source>
</evidence>
<keyword evidence="1" id="KW-0472">Membrane</keyword>
<dbReference type="AlphaFoldDB" id="A0A2H0UZ12"/>
<evidence type="ECO:0000256" key="1">
    <source>
        <dbReference type="SAM" id="Phobius"/>
    </source>
</evidence>
<feature type="transmembrane region" description="Helical" evidence="1">
    <location>
        <begin position="59"/>
        <end position="80"/>
    </location>
</feature>
<keyword evidence="1" id="KW-0812">Transmembrane</keyword>
<organism evidence="2 3">
    <name type="scientific">bacterium (Candidatus Gribaldobacteria) CG10_big_fil_rev_8_21_14_0_10_41_12</name>
    <dbReference type="NCBI Taxonomy" id="2014277"/>
    <lineage>
        <taxon>Bacteria</taxon>
        <taxon>Candidatus Gribaldobacteria</taxon>
    </lineage>
</organism>
<evidence type="ECO:0008006" key="4">
    <source>
        <dbReference type="Google" id="ProtNLM"/>
    </source>
</evidence>
<sequence>MDEKQIIQQLKTFSQIQPDKGWALSLKQRLLTQDLPVEATEKTRFIFTGLVDIFSQPRMAFASLAVLGAVVIGVSFYFDWFGLFQNQQSKTMVVALQTMEGQLQTVNQSLDGLKTTAKVNQALSMTEVIKSTIKNNQQVAKKLQASPMVLSRSVLAGLSDVNKASNEVMTKTDQVQKEILEKCLADLKQRSLSAADQERLSQAEKFYNQGNVSEAILLLQQIGQ</sequence>
<proteinExistence type="predicted"/>
<dbReference type="Proteomes" id="UP000228906">
    <property type="component" value="Unassembled WGS sequence"/>
</dbReference>
<accession>A0A2H0UZ12</accession>
<evidence type="ECO:0000313" key="2">
    <source>
        <dbReference type="EMBL" id="PIR91340.1"/>
    </source>
</evidence>
<reference evidence="3" key="1">
    <citation type="submission" date="2017-09" db="EMBL/GenBank/DDBJ databases">
        <title>Depth-based differentiation of microbial function through sediment-hosted aquifers and enrichment of novel symbionts in the deep terrestrial subsurface.</title>
        <authorList>
            <person name="Probst A.J."/>
            <person name="Ladd B."/>
            <person name="Jarett J.K."/>
            <person name="Geller-Mcgrath D.E."/>
            <person name="Sieber C.M.K."/>
            <person name="Emerson J.B."/>
            <person name="Anantharaman K."/>
            <person name="Thomas B.C."/>
            <person name="Malmstrom R."/>
            <person name="Stieglmeier M."/>
            <person name="Klingl A."/>
            <person name="Woyke T."/>
            <person name="Ryan C.M."/>
            <person name="Banfield J.F."/>
        </authorList>
    </citation>
    <scope>NUCLEOTIDE SEQUENCE [LARGE SCALE GENOMIC DNA]</scope>
</reference>
<dbReference type="EMBL" id="PFAV01000041">
    <property type="protein sequence ID" value="PIR91340.1"/>
    <property type="molecule type" value="Genomic_DNA"/>
</dbReference>
<name>A0A2H0UZ12_9BACT</name>
<gene>
    <name evidence="2" type="ORF">COU03_02370</name>
</gene>
<keyword evidence="1" id="KW-1133">Transmembrane helix</keyword>